<name>A0A8S5M357_9CAUD</name>
<proteinExistence type="predicted"/>
<protein>
    <submittedName>
        <fullName evidence="1">HOLLIDAY JUNCTION RESOLVASE</fullName>
    </submittedName>
</protein>
<sequence length="42" mass="4547">MEDIQYQANGLMTFKVLAMLLGIVETACGKMGVPFETVSPNV</sequence>
<organism evidence="1">
    <name type="scientific">Siphoviridae sp. ctOkv13</name>
    <dbReference type="NCBI Taxonomy" id="2826314"/>
    <lineage>
        <taxon>Viruses</taxon>
        <taxon>Duplodnaviria</taxon>
        <taxon>Heunggongvirae</taxon>
        <taxon>Uroviricota</taxon>
        <taxon>Caudoviricetes</taxon>
    </lineage>
</organism>
<accession>A0A8S5M357</accession>
<evidence type="ECO:0000313" key="1">
    <source>
        <dbReference type="EMBL" id="DAD76584.1"/>
    </source>
</evidence>
<dbReference type="EMBL" id="BK014805">
    <property type="protein sequence ID" value="DAD76584.1"/>
    <property type="molecule type" value="Genomic_DNA"/>
</dbReference>
<reference evidence="1" key="1">
    <citation type="journal article" date="2021" name="Proc. Natl. Acad. Sci. U.S.A.">
        <title>A Catalog of Tens of Thousands of Viruses from Human Metagenomes Reveals Hidden Associations with Chronic Diseases.</title>
        <authorList>
            <person name="Tisza M.J."/>
            <person name="Buck C.B."/>
        </authorList>
    </citation>
    <scope>NUCLEOTIDE SEQUENCE</scope>
    <source>
        <strain evidence="1">CtOkv13</strain>
    </source>
</reference>